<evidence type="ECO:0000313" key="2">
    <source>
        <dbReference type="EMBL" id="MFC5195479.1"/>
    </source>
</evidence>
<organism evidence="2 3">
    <name type="scientific">Bizionia hallyeonensis</name>
    <dbReference type="NCBI Taxonomy" id="1123757"/>
    <lineage>
        <taxon>Bacteria</taxon>
        <taxon>Pseudomonadati</taxon>
        <taxon>Bacteroidota</taxon>
        <taxon>Flavobacteriia</taxon>
        <taxon>Flavobacteriales</taxon>
        <taxon>Flavobacteriaceae</taxon>
        <taxon>Bizionia</taxon>
    </lineage>
</organism>
<sequence>MKLAIISHTEHYKTTDGTLVGWGPTITEINKLLQVFDTIYHVAMLHEGEAPKSALPYISDRVVFVSVPALGGRTLKAKSQLIIQAPKVLRIINGVLTQVDWFQFRGPTGIGVYVIPFLVLCVKKPGWFKYAGNWSQERPPLGYKLQRFMMRNQSRTVTINGRWANQPQQCLSFENPCLTDIELVEGAALAQQKSISGSITFCYVGRLEAEKGVERIIQAISGLTESAKKRIQVVHLVGDGRDKRHFESLADQSGVPFIFHGFLSRTDVFEIYKKSQVFLMPTTASEGFPKVIAEAMNYGCLPVVSDISAIGQYITHMETGICLKEVTCSELKVAIEQILQMNIMLYQEIVRNQRRVVKLFSFNHYNKRIKTEIII</sequence>
<dbReference type="Gene3D" id="3.40.50.2000">
    <property type="entry name" value="Glycogen Phosphorylase B"/>
    <property type="match status" value="1"/>
</dbReference>
<dbReference type="RefSeq" id="WP_376860338.1">
    <property type="nucleotide sequence ID" value="NZ_JBHSLA010000003.1"/>
</dbReference>
<protein>
    <submittedName>
        <fullName evidence="2">Glycosyltransferase</fullName>
    </submittedName>
</protein>
<proteinExistence type="predicted"/>
<evidence type="ECO:0000313" key="3">
    <source>
        <dbReference type="Proteomes" id="UP001596162"/>
    </source>
</evidence>
<name>A0ABW0C894_9FLAO</name>
<accession>A0ABW0C894</accession>
<feature type="domain" description="Glycosyl transferase family 1" evidence="1">
    <location>
        <begin position="194"/>
        <end position="354"/>
    </location>
</feature>
<gene>
    <name evidence="2" type="ORF">ACFPH8_09085</name>
</gene>
<dbReference type="Pfam" id="PF00534">
    <property type="entry name" value="Glycos_transf_1"/>
    <property type="match status" value="1"/>
</dbReference>
<dbReference type="InterPro" id="IPR001296">
    <property type="entry name" value="Glyco_trans_1"/>
</dbReference>
<dbReference type="CDD" id="cd03801">
    <property type="entry name" value="GT4_PimA-like"/>
    <property type="match status" value="1"/>
</dbReference>
<dbReference type="EMBL" id="JBHSLA010000003">
    <property type="protein sequence ID" value="MFC5195479.1"/>
    <property type="molecule type" value="Genomic_DNA"/>
</dbReference>
<dbReference type="PANTHER" id="PTHR45947:SF3">
    <property type="entry name" value="SULFOQUINOVOSYL TRANSFERASE SQD2"/>
    <property type="match status" value="1"/>
</dbReference>
<reference evidence="3" key="1">
    <citation type="journal article" date="2019" name="Int. J. Syst. Evol. Microbiol.">
        <title>The Global Catalogue of Microorganisms (GCM) 10K type strain sequencing project: providing services to taxonomists for standard genome sequencing and annotation.</title>
        <authorList>
            <consortium name="The Broad Institute Genomics Platform"/>
            <consortium name="The Broad Institute Genome Sequencing Center for Infectious Disease"/>
            <person name="Wu L."/>
            <person name="Ma J."/>
        </authorList>
    </citation>
    <scope>NUCLEOTIDE SEQUENCE [LARGE SCALE GENOMIC DNA]</scope>
    <source>
        <strain evidence="3">JCM 17978</strain>
    </source>
</reference>
<evidence type="ECO:0000259" key="1">
    <source>
        <dbReference type="Pfam" id="PF00534"/>
    </source>
</evidence>
<keyword evidence="3" id="KW-1185">Reference proteome</keyword>
<dbReference type="Proteomes" id="UP001596162">
    <property type="component" value="Unassembled WGS sequence"/>
</dbReference>
<dbReference type="InterPro" id="IPR050194">
    <property type="entry name" value="Glycosyltransferase_grp1"/>
</dbReference>
<dbReference type="SUPFAM" id="SSF53756">
    <property type="entry name" value="UDP-Glycosyltransferase/glycogen phosphorylase"/>
    <property type="match status" value="1"/>
</dbReference>
<comment type="caution">
    <text evidence="2">The sequence shown here is derived from an EMBL/GenBank/DDBJ whole genome shotgun (WGS) entry which is preliminary data.</text>
</comment>
<dbReference type="PANTHER" id="PTHR45947">
    <property type="entry name" value="SULFOQUINOVOSYL TRANSFERASE SQD2"/>
    <property type="match status" value="1"/>
</dbReference>